<accession>A0A5B9PCS3</accession>
<dbReference type="KEGG" id="mff:MFFC18_44670"/>
<evidence type="ECO:0000313" key="2">
    <source>
        <dbReference type="EMBL" id="QEG24547.1"/>
    </source>
</evidence>
<dbReference type="Gene3D" id="3.40.50.150">
    <property type="entry name" value="Vaccinia Virus protein VP39"/>
    <property type="match status" value="1"/>
</dbReference>
<reference evidence="2 3" key="1">
    <citation type="submission" date="2019-08" db="EMBL/GenBank/DDBJ databases">
        <title>Deep-cultivation of Planctomycetes and their phenomic and genomic characterization uncovers novel biology.</title>
        <authorList>
            <person name="Wiegand S."/>
            <person name="Jogler M."/>
            <person name="Boedeker C."/>
            <person name="Pinto D."/>
            <person name="Vollmers J."/>
            <person name="Rivas-Marin E."/>
            <person name="Kohn T."/>
            <person name="Peeters S.H."/>
            <person name="Heuer A."/>
            <person name="Rast P."/>
            <person name="Oberbeckmann S."/>
            <person name="Bunk B."/>
            <person name="Jeske O."/>
            <person name="Meyerdierks A."/>
            <person name="Storesund J.E."/>
            <person name="Kallscheuer N."/>
            <person name="Luecker S."/>
            <person name="Lage O.M."/>
            <person name="Pohl T."/>
            <person name="Merkel B.J."/>
            <person name="Hornburger P."/>
            <person name="Mueller R.-W."/>
            <person name="Bruemmer F."/>
            <person name="Labrenz M."/>
            <person name="Spormann A.M."/>
            <person name="Op den Camp H."/>
            <person name="Overmann J."/>
            <person name="Amann R."/>
            <person name="Jetten M.S.M."/>
            <person name="Mascher T."/>
            <person name="Medema M.H."/>
            <person name="Devos D.P."/>
            <person name="Kaster A.-K."/>
            <person name="Ovreas L."/>
            <person name="Rohde M."/>
            <person name="Galperin M.Y."/>
            <person name="Jogler C."/>
        </authorList>
    </citation>
    <scope>NUCLEOTIDE SEQUENCE [LARGE SCALE GENOMIC DNA]</scope>
    <source>
        <strain evidence="2 3">FC18</strain>
    </source>
</reference>
<dbReference type="SUPFAM" id="SSF53335">
    <property type="entry name" value="S-adenosyl-L-methionine-dependent methyltransferases"/>
    <property type="match status" value="1"/>
</dbReference>
<proteinExistence type="predicted"/>
<dbReference type="STRING" id="980251.GCA_001642875_01102"/>
<dbReference type="EMBL" id="CP042912">
    <property type="protein sequence ID" value="QEG24547.1"/>
    <property type="molecule type" value="Genomic_DNA"/>
</dbReference>
<protein>
    <recommendedName>
        <fullName evidence="1">Methyltransferase type 11 domain-containing protein</fullName>
    </recommendedName>
</protein>
<evidence type="ECO:0000313" key="3">
    <source>
        <dbReference type="Proteomes" id="UP000322214"/>
    </source>
</evidence>
<keyword evidence="3" id="KW-1185">Reference proteome</keyword>
<name>A0A5B9PCS3_9BACT</name>
<organism evidence="2 3">
    <name type="scientific">Mariniblastus fucicola</name>
    <dbReference type="NCBI Taxonomy" id="980251"/>
    <lineage>
        <taxon>Bacteria</taxon>
        <taxon>Pseudomonadati</taxon>
        <taxon>Planctomycetota</taxon>
        <taxon>Planctomycetia</taxon>
        <taxon>Pirellulales</taxon>
        <taxon>Pirellulaceae</taxon>
        <taxon>Mariniblastus</taxon>
    </lineage>
</organism>
<evidence type="ECO:0000259" key="1">
    <source>
        <dbReference type="Pfam" id="PF08241"/>
    </source>
</evidence>
<dbReference type="GO" id="GO:0008757">
    <property type="term" value="F:S-adenosylmethionine-dependent methyltransferase activity"/>
    <property type="evidence" value="ECO:0007669"/>
    <property type="project" value="InterPro"/>
</dbReference>
<dbReference type="InterPro" id="IPR013216">
    <property type="entry name" value="Methyltransf_11"/>
</dbReference>
<dbReference type="AlphaFoldDB" id="A0A5B9PCS3"/>
<feature type="domain" description="Methyltransferase type 11" evidence="1">
    <location>
        <begin position="58"/>
        <end position="153"/>
    </location>
</feature>
<dbReference type="Proteomes" id="UP000322214">
    <property type="component" value="Chromosome"/>
</dbReference>
<dbReference type="Pfam" id="PF08241">
    <property type="entry name" value="Methyltransf_11"/>
    <property type="match status" value="1"/>
</dbReference>
<sequence>MNEKPPENHWHNRAAWDRLARMQDRLAKPARDEDFNNPLANVDAMGWLGGNVRGKRLLCLAAGGGRQGPIYAAAGAEVTVVDLSPAMLELDREVAQERQLKIRTVEASMDNLSMLDNAYFDVVIHPVSTCYVSDVRPVYQEVARIMVAGGVYVSQHKQPASLQSDIEPHQGSYRIKHGYYKKDPLPAESRPNLIREDGTLEYVHRWEELIGAMCASGFVIEALTEPMHAKQNSQTGTFGHRSTMIAPYVRMKARKMGAETSGKSKGLILG</sequence>
<dbReference type="CDD" id="cd02440">
    <property type="entry name" value="AdoMet_MTases"/>
    <property type="match status" value="1"/>
</dbReference>
<dbReference type="InterPro" id="IPR029063">
    <property type="entry name" value="SAM-dependent_MTases_sf"/>
</dbReference>
<gene>
    <name evidence="2" type="ORF">MFFC18_44670</name>
</gene>
<dbReference type="RefSeq" id="WP_238381220.1">
    <property type="nucleotide sequence ID" value="NZ_CP042912.1"/>
</dbReference>